<evidence type="ECO:0000313" key="2">
    <source>
        <dbReference type="EMBL" id="KAK2025478.1"/>
    </source>
</evidence>
<gene>
    <name evidence="2" type="ORF">LX32DRAFT_685166</name>
</gene>
<reference evidence="2" key="1">
    <citation type="submission" date="2021-06" db="EMBL/GenBank/DDBJ databases">
        <title>Comparative genomics, transcriptomics and evolutionary studies reveal genomic signatures of adaptation to plant cell wall in hemibiotrophic fungi.</title>
        <authorList>
            <consortium name="DOE Joint Genome Institute"/>
            <person name="Baroncelli R."/>
            <person name="Diaz J.F."/>
            <person name="Benocci T."/>
            <person name="Peng M."/>
            <person name="Battaglia E."/>
            <person name="Haridas S."/>
            <person name="Andreopoulos W."/>
            <person name="Labutti K."/>
            <person name="Pangilinan J."/>
            <person name="Floch G.L."/>
            <person name="Makela M.R."/>
            <person name="Henrissat B."/>
            <person name="Grigoriev I.V."/>
            <person name="Crouch J.A."/>
            <person name="De Vries R.P."/>
            <person name="Sukno S.A."/>
            <person name="Thon M.R."/>
        </authorList>
    </citation>
    <scope>NUCLEOTIDE SEQUENCE</scope>
    <source>
        <strain evidence="2">MAFF235873</strain>
    </source>
</reference>
<keyword evidence="1" id="KW-0732">Signal</keyword>
<sequence length="179" mass="19215">MRFTSIIAATFAAVATAAPTAVEPRANFDLAQLNNLQGFNNLDLNYLLALNQLNLGGLNQLGQVNNLNLAAFQGLFASQSFDLNALLQLQQLSTLLAIQQQGIFNNNVNLAQLNLGGLNFGLINNVGGINLGQFIDPNLIGQITQVVQQSSDNQEQLAYGRFWPTMISGEGSSVNEAHV</sequence>
<name>A0AAD9HAV5_9PEZI</name>
<dbReference type="AlphaFoldDB" id="A0AAD9HAV5"/>
<evidence type="ECO:0000313" key="3">
    <source>
        <dbReference type="Proteomes" id="UP001232148"/>
    </source>
</evidence>
<accession>A0AAD9HAV5</accession>
<feature type="signal peptide" evidence="1">
    <location>
        <begin position="1"/>
        <end position="17"/>
    </location>
</feature>
<protein>
    <submittedName>
        <fullName evidence="2">Uncharacterized protein</fullName>
    </submittedName>
</protein>
<evidence type="ECO:0000256" key="1">
    <source>
        <dbReference type="SAM" id="SignalP"/>
    </source>
</evidence>
<dbReference type="Proteomes" id="UP001232148">
    <property type="component" value="Unassembled WGS sequence"/>
</dbReference>
<feature type="chain" id="PRO_5041991913" evidence="1">
    <location>
        <begin position="18"/>
        <end position="179"/>
    </location>
</feature>
<organism evidence="2 3">
    <name type="scientific">Colletotrichum zoysiae</name>
    <dbReference type="NCBI Taxonomy" id="1216348"/>
    <lineage>
        <taxon>Eukaryota</taxon>
        <taxon>Fungi</taxon>
        <taxon>Dikarya</taxon>
        <taxon>Ascomycota</taxon>
        <taxon>Pezizomycotina</taxon>
        <taxon>Sordariomycetes</taxon>
        <taxon>Hypocreomycetidae</taxon>
        <taxon>Glomerellales</taxon>
        <taxon>Glomerellaceae</taxon>
        <taxon>Colletotrichum</taxon>
        <taxon>Colletotrichum graminicola species complex</taxon>
    </lineage>
</organism>
<proteinExistence type="predicted"/>
<dbReference type="EMBL" id="MU842936">
    <property type="protein sequence ID" value="KAK2025478.1"/>
    <property type="molecule type" value="Genomic_DNA"/>
</dbReference>
<comment type="caution">
    <text evidence="2">The sequence shown here is derived from an EMBL/GenBank/DDBJ whole genome shotgun (WGS) entry which is preliminary data.</text>
</comment>
<keyword evidence="3" id="KW-1185">Reference proteome</keyword>